<keyword evidence="3" id="KW-1185">Reference proteome</keyword>
<dbReference type="GeneID" id="9226975"/>
<reference evidence="3" key="1">
    <citation type="journal article" date="2012" name="MBio">
        <title>Comparative genome analysis of Trichophyton rubrum and related dermatophytes reveals candidate genes involved in infection.</title>
        <authorList>
            <person name="Martinez D.A."/>
            <person name="Oliver B.G."/>
            <person name="Graeser Y."/>
            <person name="Goldberg J.M."/>
            <person name="Li W."/>
            <person name="Martinez-Rossi N.M."/>
            <person name="Monod M."/>
            <person name="Shelest E."/>
            <person name="Barton R.C."/>
            <person name="Birch E."/>
            <person name="Brakhage A.A."/>
            <person name="Chen Z."/>
            <person name="Gurr S.J."/>
            <person name="Heiman D."/>
            <person name="Heitman J."/>
            <person name="Kosti I."/>
            <person name="Rossi A."/>
            <person name="Saif S."/>
            <person name="Samalova M."/>
            <person name="Saunders C.W."/>
            <person name="Shea T."/>
            <person name="Summerbell R.C."/>
            <person name="Xu J."/>
            <person name="Young S."/>
            <person name="Zeng Q."/>
            <person name="Birren B.W."/>
            <person name="Cuomo C.A."/>
            <person name="White T.C."/>
        </authorList>
    </citation>
    <scope>NUCLEOTIDE SEQUENCE [LARGE SCALE GENOMIC DNA]</scope>
    <source>
        <strain evidence="3">ATCC MYA-4605 / CBS 113480</strain>
    </source>
</reference>
<proteinExistence type="predicted"/>
<gene>
    <name evidence="2" type="ORF">MCYG_07154</name>
</gene>
<evidence type="ECO:0000313" key="2">
    <source>
        <dbReference type="EMBL" id="EEQ34335.1"/>
    </source>
</evidence>
<sequence>MAEVNITGQQVWGRVEWNEDQSVVDSDRLIYPPSDRLSWLERHLIFSALVASQTSSSLIVESAPGDVVRITVINDIIPFSSFHFPQMGPEKSSWGRCSGLSSRTYPEA</sequence>
<evidence type="ECO:0000313" key="3">
    <source>
        <dbReference type="Proteomes" id="UP000002035"/>
    </source>
</evidence>
<feature type="compositionally biased region" description="Polar residues" evidence="1">
    <location>
        <begin position="99"/>
        <end position="108"/>
    </location>
</feature>
<dbReference type="VEuPathDB" id="FungiDB:MCYG_07154"/>
<evidence type="ECO:0000256" key="1">
    <source>
        <dbReference type="SAM" id="MobiDB-lite"/>
    </source>
</evidence>
<dbReference type="AlphaFoldDB" id="C5FWQ1"/>
<dbReference type="EMBL" id="DS995706">
    <property type="protein sequence ID" value="EEQ34335.1"/>
    <property type="molecule type" value="Genomic_DNA"/>
</dbReference>
<feature type="region of interest" description="Disordered" evidence="1">
    <location>
        <begin position="87"/>
        <end position="108"/>
    </location>
</feature>
<dbReference type="HOGENOM" id="CLU_2196332_0_0_1"/>
<organism evidence="2 3">
    <name type="scientific">Arthroderma otae (strain ATCC MYA-4605 / CBS 113480)</name>
    <name type="common">Microsporum canis</name>
    <dbReference type="NCBI Taxonomy" id="554155"/>
    <lineage>
        <taxon>Eukaryota</taxon>
        <taxon>Fungi</taxon>
        <taxon>Dikarya</taxon>
        <taxon>Ascomycota</taxon>
        <taxon>Pezizomycotina</taxon>
        <taxon>Eurotiomycetes</taxon>
        <taxon>Eurotiomycetidae</taxon>
        <taxon>Onygenales</taxon>
        <taxon>Arthrodermataceae</taxon>
        <taxon>Microsporum</taxon>
    </lineage>
</organism>
<name>C5FWQ1_ARTOC</name>
<dbReference type="RefSeq" id="XP_002845190.1">
    <property type="nucleotide sequence ID" value="XM_002845144.1"/>
</dbReference>
<dbReference type="Proteomes" id="UP000002035">
    <property type="component" value="Unassembled WGS sequence"/>
</dbReference>
<accession>C5FWQ1</accession>
<protein>
    <submittedName>
        <fullName evidence="2">Uncharacterized protein</fullName>
    </submittedName>
</protein>